<dbReference type="Proteomes" id="UP001140087">
    <property type="component" value="Unassembled WGS sequence"/>
</dbReference>
<name>A0ACC1LB11_9FUNG</name>
<accession>A0ACC1LB11</accession>
<evidence type="ECO:0000313" key="2">
    <source>
        <dbReference type="Proteomes" id="UP001140087"/>
    </source>
</evidence>
<reference evidence="1" key="1">
    <citation type="submission" date="2022-07" db="EMBL/GenBank/DDBJ databases">
        <title>Phylogenomic reconstructions and comparative analyses of Kickxellomycotina fungi.</title>
        <authorList>
            <person name="Reynolds N.K."/>
            <person name="Stajich J.E."/>
            <person name="Barry K."/>
            <person name="Grigoriev I.V."/>
            <person name="Crous P."/>
            <person name="Smith M.E."/>
        </authorList>
    </citation>
    <scope>NUCLEOTIDE SEQUENCE</scope>
    <source>
        <strain evidence="1">BCRC 34780</strain>
    </source>
</reference>
<protein>
    <submittedName>
        <fullName evidence="1">Uncharacterized protein</fullName>
    </submittedName>
</protein>
<proteinExistence type="predicted"/>
<dbReference type="EMBL" id="JANBUN010000288">
    <property type="protein sequence ID" value="KAJ2805026.1"/>
    <property type="molecule type" value="Genomic_DNA"/>
</dbReference>
<organism evidence="1 2">
    <name type="scientific">Coemansia helicoidea</name>
    <dbReference type="NCBI Taxonomy" id="1286919"/>
    <lineage>
        <taxon>Eukaryota</taxon>
        <taxon>Fungi</taxon>
        <taxon>Fungi incertae sedis</taxon>
        <taxon>Zoopagomycota</taxon>
        <taxon>Kickxellomycotina</taxon>
        <taxon>Kickxellomycetes</taxon>
        <taxon>Kickxellales</taxon>
        <taxon>Kickxellaceae</taxon>
        <taxon>Coemansia</taxon>
    </lineage>
</organism>
<sequence>MRLTCISLLAAAAALASGNDADLRVPCCPATATAAFTTAIPSGDPCPATRVSLCYTGTALQLVFAAEGAGEPYFNATQGTNDDIWAYEVMEAFIHRGQDDPQQYFEYEVSPNNVTYNAFVYNPSRERKAGAPFDHAFVENPFDDGFAVNTVLDAHAETWTSVVSIPLALFNGENPKGSTWRMNFFRTITNATMFPDQKLCGWRNPGKPNFHITGAFGTVRFV</sequence>
<evidence type="ECO:0000313" key="1">
    <source>
        <dbReference type="EMBL" id="KAJ2805026.1"/>
    </source>
</evidence>
<keyword evidence="2" id="KW-1185">Reference proteome</keyword>
<comment type="caution">
    <text evidence="1">The sequence shown here is derived from an EMBL/GenBank/DDBJ whole genome shotgun (WGS) entry which is preliminary data.</text>
</comment>
<gene>
    <name evidence="1" type="ORF">H4R21_001413</name>
</gene>